<name>A0A381V4C3_9ZZZZ</name>
<protein>
    <submittedName>
        <fullName evidence="2">Uncharacterized protein</fullName>
    </submittedName>
</protein>
<accession>A0A381V4C3</accession>
<feature type="compositionally biased region" description="Basic and acidic residues" evidence="1">
    <location>
        <begin position="137"/>
        <end position="146"/>
    </location>
</feature>
<sequence>MNTGDGNAGRPGSGQFCKSCGIERYGNHRKAKDIPNCWLRFSMCSNCAKNKHPEAYRSHWFWLHHECTCPDCGSVHKNPYQQHGHASDIAELERQLAELKQGVPLLEATYTPPPENMPEPEKIAFEETQVAPTPHYTPEEADKQVLRQEYGVGGSSPKKVKKSPKISIPEENQVS</sequence>
<organism evidence="2">
    <name type="scientific">marine metagenome</name>
    <dbReference type="NCBI Taxonomy" id="408172"/>
    <lineage>
        <taxon>unclassified sequences</taxon>
        <taxon>metagenomes</taxon>
        <taxon>ecological metagenomes</taxon>
    </lineage>
</organism>
<evidence type="ECO:0000256" key="1">
    <source>
        <dbReference type="SAM" id="MobiDB-lite"/>
    </source>
</evidence>
<feature type="region of interest" description="Disordered" evidence="1">
    <location>
        <begin position="131"/>
        <end position="175"/>
    </location>
</feature>
<evidence type="ECO:0000313" key="2">
    <source>
        <dbReference type="EMBL" id="SVA34628.1"/>
    </source>
</evidence>
<dbReference type="AlphaFoldDB" id="A0A381V4C3"/>
<reference evidence="2" key="1">
    <citation type="submission" date="2018-05" db="EMBL/GenBank/DDBJ databases">
        <authorList>
            <person name="Lanie J.A."/>
            <person name="Ng W.-L."/>
            <person name="Kazmierczak K.M."/>
            <person name="Andrzejewski T.M."/>
            <person name="Davidsen T.M."/>
            <person name="Wayne K.J."/>
            <person name="Tettelin H."/>
            <person name="Glass J.I."/>
            <person name="Rusch D."/>
            <person name="Podicherti R."/>
            <person name="Tsui H.-C.T."/>
            <person name="Winkler M.E."/>
        </authorList>
    </citation>
    <scope>NUCLEOTIDE SEQUENCE</scope>
</reference>
<gene>
    <name evidence="2" type="ORF">METZ01_LOCUS87482</name>
</gene>
<proteinExistence type="predicted"/>
<dbReference type="EMBL" id="UINC01007693">
    <property type="protein sequence ID" value="SVA34628.1"/>
    <property type="molecule type" value="Genomic_DNA"/>
</dbReference>